<dbReference type="EMBL" id="AGBW02009414">
    <property type="protein sequence ID" value="OWR50869.1"/>
    <property type="molecule type" value="Genomic_DNA"/>
</dbReference>
<proteinExistence type="predicted"/>
<keyword evidence="3" id="KW-1185">Reference proteome</keyword>
<gene>
    <name evidence="2" type="ORF">KGM_213183</name>
</gene>
<sequence length="115" mass="12559">MDDWWAQGTQGAVIVTNNLNFNRFQWIYRLVDLGNNEARPTPGSADSEADTPTWPAVGTHGMRSALRRFAGEGFLLPRLVYSLAWFVVATCCSAIILVPPSGTESVHGTAHRTGI</sequence>
<evidence type="ECO:0000313" key="2">
    <source>
        <dbReference type="EMBL" id="OWR50869.1"/>
    </source>
</evidence>
<keyword evidence="1" id="KW-0472">Membrane</keyword>
<keyword evidence="1" id="KW-1133">Transmembrane helix</keyword>
<dbReference type="Proteomes" id="UP000007151">
    <property type="component" value="Unassembled WGS sequence"/>
</dbReference>
<accession>A0A212FAW6</accession>
<name>A0A212FAW6_DANPL</name>
<dbReference type="AlphaFoldDB" id="A0A212FAW6"/>
<dbReference type="InParanoid" id="A0A212FAW6"/>
<organism evidence="2 3">
    <name type="scientific">Danaus plexippus plexippus</name>
    <dbReference type="NCBI Taxonomy" id="278856"/>
    <lineage>
        <taxon>Eukaryota</taxon>
        <taxon>Metazoa</taxon>
        <taxon>Ecdysozoa</taxon>
        <taxon>Arthropoda</taxon>
        <taxon>Hexapoda</taxon>
        <taxon>Insecta</taxon>
        <taxon>Pterygota</taxon>
        <taxon>Neoptera</taxon>
        <taxon>Endopterygota</taxon>
        <taxon>Lepidoptera</taxon>
        <taxon>Glossata</taxon>
        <taxon>Ditrysia</taxon>
        <taxon>Papilionoidea</taxon>
        <taxon>Nymphalidae</taxon>
        <taxon>Danainae</taxon>
        <taxon>Danaini</taxon>
        <taxon>Danaina</taxon>
        <taxon>Danaus</taxon>
        <taxon>Danaus</taxon>
    </lineage>
</organism>
<evidence type="ECO:0000256" key="1">
    <source>
        <dbReference type="SAM" id="Phobius"/>
    </source>
</evidence>
<dbReference type="KEGG" id="dpl:KGM_213183"/>
<feature type="transmembrane region" description="Helical" evidence="1">
    <location>
        <begin position="75"/>
        <end position="98"/>
    </location>
</feature>
<reference evidence="2 3" key="1">
    <citation type="journal article" date="2011" name="Cell">
        <title>The monarch butterfly genome yields insights into long-distance migration.</title>
        <authorList>
            <person name="Zhan S."/>
            <person name="Merlin C."/>
            <person name="Boore J.L."/>
            <person name="Reppert S.M."/>
        </authorList>
    </citation>
    <scope>NUCLEOTIDE SEQUENCE [LARGE SCALE GENOMIC DNA]</scope>
    <source>
        <strain evidence="2">F-2</strain>
    </source>
</reference>
<protein>
    <submittedName>
        <fullName evidence="2">Uncharacterized protein</fullName>
    </submittedName>
</protein>
<evidence type="ECO:0000313" key="3">
    <source>
        <dbReference type="Proteomes" id="UP000007151"/>
    </source>
</evidence>
<keyword evidence="1" id="KW-0812">Transmembrane</keyword>
<comment type="caution">
    <text evidence="2">The sequence shown here is derived from an EMBL/GenBank/DDBJ whole genome shotgun (WGS) entry which is preliminary data.</text>
</comment>